<name>A0A917D3S4_9BACL</name>
<reference evidence="2" key="2">
    <citation type="submission" date="2020-09" db="EMBL/GenBank/DDBJ databases">
        <authorList>
            <person name="Sun Q."/>
            <person name="Zhou Y."/>
        </authorList>
    </citation>
    <scope>NUCLEOTIDE SEQUENCE</scope>
    <source>
        <strain evidence="2">CGMCC 1.12987</strain>
    </source>
</reference>
<organism evidence="2 3">
    <name type="scientific">Paenibacillus abyssi</name>
    <dbReference type="NCBI Taxonomy" id="1340531"/>
    <lineage>
        <taxon>Bacteria</taxon>
        <taxon>Bacillati</taxon>
        <taxon>Bacillota</taxon>
        <taxon>Bacilli</taxon>
        <taxon>Bacillales</taxon>
        <taxon>Paenibacillaceae</taxon>
        <taxon>Paenibacillus</taxon>
    </lineage>
</organism>
<dbReference type="SUPFAM" id="SSF56300">
    <property type="entry name" value="Metallo-dependent phosphatases"/>
    <property type="match status" value="1"/>
</dbReference>
<comment type="caution">
    <text evidence="2">The sequence shown here is derived from an EMBL/GenBank/DDBJ whole genome shotgun (WGS) entry which is preliminary data.</text>
</comment>
<reference evidence="2" key="1">
    <citation type="journal article" date="2014" name="Int. J. Syst. Evol. Microbiol.">
        <title>Complete genome sequence of Corynebacterium casei LMG S-19264T (=DSM 44701T), isolated from a smear-ripened cheese.</title>
        <authorList>
            <consortium name="US DOE Joint Genome Institute (JGI-PGF)"/>
            <person name="Walter F."/>
            <person name="Albersmeier A."/>
            <person name="Kalinowski J."/>
            <person name="Ruckert C."/>
        </authorList>
    </citation>
    <scope>NUCLEOTIDE SEQUENCE</scope>
    <source>
        <strain evidence="2">CGMCC 1.12987</strain>
    </source>
</reference>
<keyword evidence="3" id="KW-1185">Reference proteome</keyword>
<proteinExistence type="predicted"/>
<evidence type="ECO:0000259" key="1">
    <source>
        <dbReference type="Pfam" id="PF00149"/>
    </source>
</evidence>
<dbReference type="AlphaFoldDB" id="A0A917D3S4"/>
<protein>
    <recommendedName>
        <fullName evidence="1">Calcineurin-like phosphoesterase domain-containing protein</fullName>
    </recommendedName>
</protein>
<evidence type="ECO:0000313" key="3">
    <source>
        <dbReference type="Proteomes" id="UP000644756"/>
    </source>
</evidence>
<dbReference type="GO" id="GO:0016787">
    <property type="term" value="F:hydrolase activity"/>
    <property type="evidence" value="ECO:0007669"/>
    <property type="project" value="InterPro"/>
</dbReference>
<feature type="domain" description="Calcineurin-like phosphoesterase" evidence="1">
    <location>
        <begin position="1"/>
        <end position="58"/>
    </location>
</feature>
<accession>A0A917D3S4</accession>
<dbReference type="EMBL" id="BMGR01000009">
    <property type="protein sequence ID" value="GGG11245.1"/>
    <property type="molecule type" value="Genomic_DNA"/>
</dbReference>
<dbReference type="Gene3D" id="3.60.21.10">
    <property type="match status" value="1"/>
</dbReference>
<dbReference type="Pfam" id="PF00149">
    <property type="entry name" value="Metallophos"/>
    <property type="match status" value="1"/>
</dbReference>
<dbReference type="InterPro" id="IPR029052">
    <property type="entry name" value="Metallo-depent_PP-like"/>
</dbReference>
<evidence type="ECO:0000313" key="2">
    <source>
        <dbReference type="EMBL" id="GGG11245.1"/>
    </source>
</evidence>
<dbReference type="Proteomes" id="UP000644756">
    <property type="component" value="Unassembled WGS sequence"/>
</dbReference>
<gene>
    <name evidence="2" type="ORF">GCM10010916_30110</name>
</gene>
<dbReference type="InterPro" id="IPR004843">
    <property type="entry name" value="Calcineurin-like_PHP"/>
</dbReference>
<sequence length="87" mass="9946">MHTGDLVDEDDKPEQLNVASANMKMLEDGGIPYGVLAGNHDVFGKDAKYDNYWKPFGEVRFKRQPTYGGSYDNNRGRMRWIGYLSLQ</sequence>